<gene>
    <name evidence="10" type="primary">NEK9</name>
    <name evidence="10" type="ORF">OS493_005659</name>
</gene>
<comment type="similarity">
    <text evidence="1">Belongs to the protein kinase superfamily. NEK Ser/Thr protein kinase family. NIMA subfamily.</text>
</comment>
<dbReference type="Gene3D" id="3.30.200.20">
    <property type="entry name" value="Phosphorylase Kinase, domain 1"/>
    <property type="match status" value="1"/>
</dbReference>
<feature type="binding site" evidence="7">
    <location>
        <position position="45"/>
    </location>
    <ligand>
        <name>ATP</name>
        <dbReference type="ChEBI" id="CHEBI:30616"/>
    </ligand>
</feature>
<organism evidence="10 11">
    <name type="scientific">Desmophyllum pertusum</name>
    <dbReference type="NCBI Taxonomy" id="174260"/>
    <lineage>
        <taxon>Eukaryota</taxon>
        <taxon>Metazoa</taxon>
        <taxon>Cnidaria</taxon>
        <taxon>Anthozoa</taxon>
        <taxon>Hexacorallia</taxon>
        <taxon>Scleractinia</taxon>
        <taxon>Caryophylliina</taxon>
        <taxon>Caryophylliidae</taxon>
        <taxon>Desmophyllum</taxon>
    </lineage>
</organism>
<evidence type="ECO:0000256" key="8">
    <source>
        <dbReference type="RuleBase" id="RU000304"/>
    </source>
</evidence>
<keyword evidence="6 7" id="KW-0067">ATP-binding</keyword>
<evidence type="ECO:0000259" key="9">
    <source>
        <dbReference type="PROSITE" id="PS50011"/>
    </source>
</evidence>
<dbReference type="InterPro" id="IPR017441">
    <property type="entry name" value="Protein_kinase_ATP_BS"/>
</dbReference>
<dbReference type="InterPro" id="IPR051997">
    <property type="entry name" value="STK_NEK"/>
</dbReference>
<dbReference type="EMBL" id="MU827303">
    <property type="protein sequence ID" value="KAJ7365546.1"/>
    <property type="molecule type" value="Genomic_DNA"/>
</dbReference>
<dbReference type="PROSITE" id="PS00108">
    <property type="entry name" value="PROTEIN_KINASE_ST"/>
    <property type="match status" value="1"/>
</dbReference>
<keyword evidence="2 8" id="KW-0723">Serine/threonine-protein kinase</keyword>
<dbReference type="GO" id="GO:0004674">
    <property type="term" value="F:protein serine/threonine kinase activity"/>
    <property type="evidence" value="ECO:0007669"/>
    <property type="project" value="UniProtKB-KW"/>
</dbReference>
<evidence type="ECO:0000313" key="10">
    <source>
        <dbReference type="EMBL" id="KAJ7365546.1"/>
    </source>
</evidence>
<dbReference type="SMART" id="SM00220">
    <property type="entry name" value="S_TKc"/>
    <property type="match status" value="1"/>
</dbReference>
<dbReference type="PANTHER" id="PTHR44535">
    <property type="entry name" value="PROTEIN CBG16200"/>
    <property type="match status" value="1"/>
</dbReference>
<dbReference type="PANTHER" id="PTHR44535:SF1">
    <property type="entry name" value="SERINE_THREONINE-PROTEIN KINASE NEK9"/>
    <property type="match status" value="1"/>
</dbReference>
<dbReference type="SUPFAM" id="SSF56112">
    <property type="entry name" value="Protein kinase-like (PK-like)"/>
    <property type="match status" value="1"/>
</dbReference>
<protein>
    <submittedName>
        <fullName evidence="10">Serine/threonine-protein kinase Nek9</fullName>
        <ecNumber evidence="10">2.7.11.1</ecNumber>
    </submittedName>
</protein>
<evidence type="ECO:0000256" key="4">
    <source>
        <dbReference type="ARBA" id="ARBA00022741"/>
    </source>
</evidence>
<dbReference type="PROSITE" id="PS00107">
    <property type="entry name" value="PROTEIN_KINASE_ATP"/>
    <property type="match status" value="1"/>
</dbReference>
<evidence type="ECO:0000313" key="11">
    <source>
        <dbReference type="Proteomes" id="UP001163046"/>
    </source>
</evidence>
<dbReference type="InterPro" id="IPR000719">
    <property type="entry name" value="Prot_kinase_dom"/>
</dbReference>
<keyword evidence="5 10" id="KW-0418">Kinase</keyword>
<dbReference type="Gene3D" id="1.10.510.10">
    <property type="entry name" value="Transferase(Phosphotransferase) domain 1"/>
    <property type="match status" value="1"/>
</dbReference>
<accession>A0A9X0CMP0</accession>
<comment type="caution">
    <text evidence="10">The sequence shown here is derived from an EMBL/GenBank/DDBJ whole genome shotgun (WGS) entry which is preliminary data.</text>
</comment>
<evidence type="ECO:0000256" key="1">
    <source>
        <dbReference type="ARBA" id="ARBA00010886"/>
    </source>
</evidence>
<sequence length="446" mass="50861">MADDSFNDGRASEEPYTRIRTLGRGAFGEAVLYRKTEDNVLVVVKEVNLSRASDKERIDAEKEVDILSLLNHTNIVTYFNHYIDGTSLLIEMEYCNGGTLNDKICSHKELFAEEIVIWYFFQICSGMSHIHECGIVHRDIKTLNIFLTKTGLVKLGDFGIATVLKSSREYMAESVVGTPYYMSPEIVQGQKYNQKSDMWALGCVLYEMLTLRKVFDATNPLRLVSDIVKGEYEDIDPLYTSEMNSLVTLLLSQNPDDRPTIDAVLTLPLLSNLGREMEKKVWELNATTRRARLASGLTEVVPVITSKTSEVFYWGGGKQTPHKVDMFQEDILLCSLLLVSLILLLSPLKMNSLHGQMHMVVNRWLDSWGMVTLQLIASLNQLTLYMESPSNKWPVVMNSLLVLQRKVFCTHLDQTTGAVLVVIMNWRRKSRRRTEWSFLLKTLCHK</sequence>
<evidence type="ECO:0000256" key="6">
    <source>
        <dbReference type="ARBA" id="ARBA00022840"/>
    </source>
</evidence>
<evidence type="ECO:0000256" key="7">
    <source>
        <dbReference type="PROSITE-ProRule" id="PRU10141"/>
    </source>
</evidence>
<dbReference type="InterPro" id="IPR011009">
    <property type="entry name" value="Kinase-like_dom_sf"/>
</dbReference>
<dbReference type="EC" id="2.7.11.1" evidence="10"/>
<dbReference type="InterPro" id="IPR008271">
    <property type="entry name" value="Ser/Thr_kinase_AS"/>
</dbReference>
<evidence type="ECO:0000256" key="2">
    <source>
        <dbReference type="ARBA" id="ARBA00022527"/>
    </source>
</evidence>
<dbReference type="GO" id="GO:0005524">
    <property type="term" value="F:ATP binding"/>
    <property type="evidence" value="ECO:0007669"/>
    <property type="project" value="UniProtKB-UniRule"/>
</dbReference>
<dbReference type="FunFam" id="3.30.200.20:FF:000097">
    <property type="entry name" value="Probable serine/threonine-protein kinase nek1"/>
    <property type="match status" value="1"/>
</dbReference>
<name>A0A9X0CMP0_9CNID</name>
<dbReference type="Proteomes" id="UP001163046">
    <property type="component" value="Unassembled WGS sequence"/>
</dbReference>
<keyword evidence="3 10" id="KW-0808">Transferase</keyword>
<evidence type="ECO:0000256" key="5">
    <source>
        <dbReference type="ARBA" id="ARBA00022777"/>
    </source>
</evidence>
<keyword evidence="11" id="KW-1185">Reference proteome</keyword>
<reference evidence="10" key="1">
    <citation type="submission" date="2023-01" db="EMBL/GenBank/DDBJ databases">
        <title>Genome assembly of the deep-sea coral Lophelia pertusa.</title>
        <authorList>
            <person name="Herrera S."/>
            <person name="Cordes E."/>
        </authorList>
    </citation>
    <scope>NUCLEOTIDE SEQUENCE</scope>
    <source>
        <strain evidence="10">USNM1676648</strain>
        <tissue evidence="10">Polyp</tissue>
    </source>
</reference>
<dbReference type="PROSITE" id="PS50011">
    <property type="entry name" value="PROTEIN_KINASE_DOM"/>
    <property type="match status" value="1"/>
</dbReference>
<dbReference type="Pfam" id="PF00069">
    <property type="entry name" value="Pkinase"/>
    <property type="match status" value="1"/>
</dbReference>
<dbReference type="OrthoDB" id="248923at2759"/>
<keyword evidence="4 7" id="KW-0547">Nucleotide-binding</keyword>
<evidence type="ECO:0000256" key="3">
    <source>
        <dbReference type="ARBA" id="ARBA00022679"/>
    </source>
</evidence>
<feature type="domain" description="Protein kinase" evidence="9">
    <location>
        <begin position="16"/>
        <end position="270"/>
    </location>
</feature>
<proteinExistence type="inferred from homology"/>
<dbReference type="AlphaFoldDB" id="A0A9X0CMP0"/>